<proteinExistence type="predicted"/>
<keyword evidence="2" id="KW-1185">Reference proteome</keyword>
<dbReference type="STRING" id="645134.A0A0L0HQI8"/>
<organism evidence="1 2">
    <name type="scientific">Spizellomyces punctatus (strain DAOM BR117)</name>
    <dbReference type="NCBI Taxonomy" id="645134"/>
    <lineage>
        <taxon>Eukaryota</taxon>
        <taxon>Fungi</taxon>
        <taxon>Fungi incertae sedis</taxon>
        <taxon>Chytridiomycota</taxon>
        <taxon>Chytridiomycota incertae sedis</taxon>
        <taxon>Chytridiomycetes</taxon>
        <taxon>Spizellomycetales</taxon>
        <taxon>Spizellomycetaceae</taxon>
        <taxon>Spizellomyces</taxon>
    </lineage>
</organism>
<dbReference type="VEuPathDB" id="FungiDB:SPPG_02276"/>
<dbReference type="InParanoid" id="A0A0L0HQI8"/>
<dbReference type="OrthoDB" id="10446555at2759"/>
<gene>
    <name evidence="1" type="ORF">SPPG_02276</name>
</gene>
<name>A0A0L0HQI8_SPIPD</name>
<sequence>MAVIHYVTHRPNMKSHVKPLDRGLRTRQLSKSDGRKLQRTPPTRFPPFFSSPFTGLLFEAPLLLLFSLPHQFAVSATTKMAPTMQQPSRHDDGYPWMYSSNSFAGPGSIDRLGLQMASWVYGWIQALQRDPNTPLGTPGYQYWLCDTTTRPYAVGQPLAAHIAEPYNRATDGGEAAAGIVADAKKAGNRGRDVPCAAWLNAGFPQYADGAPNTASFIPWPCRAAHHFASIAIESTRDLLLAQADVPDCCVKPLNPSYFEYAYYSFRASWLKRAAESFTALYVTRMSDAVNPGTLAPDASDQIWFCTNVGGRAYVIWVVDDYGHEALPTDRLQLW</sequence>
<evidence type="ECO:0000313" key="1">
    <source>
        <dbReference type="EMBL" id="KND03220.1"/>
    </source>
</evidence>
<protein>
    <submittedName>
        <fullName evidence="1">Uncharacterized protein</fullName>
    </submittedName>
</protein>
<dbReference type="AlphaFoldDB" id="A0A0L0HQI8"/>
<reference evidence="1 2" key="1">
    <citation type="submission" date="2009-08" db="EMBL/GenBank/DDBJ databases">
        <title>The Genome Sequence of Spizellomyces punctatus strain DAOM BR117.</title>
        <authorList>
            <consortium name="The Broad Institute Genome Sequencing Platform"/>
            <person name="Russ C."/>
            <person name="Cuomo C."/>
            <person name="Shea T."/>
            <person name="Young S.K."/>
            <person name="Zeng Q."/>
            <person name="Koehrsen M."/>
            <person name="Haas B."/>
            <person name="Borodovsky M."/>
            <person name="Guigo R."/>
            <person name="Alvarado L."/>
            <person name="Berlin A."/>
            <person name="Bochicchio J."/>
            <person name="Borenstein D."/>
            <person name="Chapman S."/>
            <person name="Chen Z."/>
            <person name="Engels R."/>
            <person name="Freedman E."/>
            <person name="Gellesch M."/>
            <person name="Goldberg J."/>
            <person name="Griggs A."/>
            <person name="Gujja S."/>
            <person name="Heiman D."/>
            <person name="Hepburn T."/>
            <person name="Howarth C."/>
            <person name="Jen D."/>
            <person name="Larson L."/>
            <person name="Lewis B."/>
            <person name="Mehta T."/>
            <person name="Park D."/>
            <person name="Pearson M."/>
            <person name="Roberts A."/>
            <person name="Saif S."/>
            <person name="Shenoy N."/>
            <person name="Sisk P."/>
            <person name="Stolte C."/>
            <person name="Sykes S."/>
            <person name="Thomson T."/>
            <person name="Walk T."/>
            <person name="White J."/>
            <person name="Yandava C."/>
            <person name="Burger G."/>
            <person name="Gray M.W."/>
            <person name="Holland P.W.H."/>
            <person name="King N."/>
            <person name="Lang F.B.F."/>
            <person name="Roger A.J."/>
            <person name="Ruiz-Trillo I."/>
            <person name="Lander E."/>
            <person name="Nusbaum C."/>
        </authorList>
    </citation>
    <scope>NUCLEOTIDE SEQUENCE [LARGE SCALE GENOMIC DNA]</scope>
    <source>
        <strain evidence="1 2">DAOM BR117</strain>
    </source>
</reference>
<dbReference type="GeneID" id="27685871"/>
<dbReference type="EMBL" id="KQ257452">
    <property type="protein sequence ID" value="KND03220.1"/>
    <property type="molecule type" value="Genomic_DNA"/>
</dbReference>
<evidence type="ECO:0000313" key="2">
    <source>
        <dbReference type="Proteomes" id="UP000053201"/>
    </source>
</evidence>
<dbReference type="RefSeq" id="XP_016611259.1">
    <property type="nucleotide sequence ID" value="XM_016750565.1"/>
</dbReference>
<accession>A0A0L0HQI8</accession>
<dbReference type="Proteomes" id="UP000053201">
    <property type="component" value="Unassembled WGS sequence"/>
</dbReference>